<dbReference type="EC" id="3.1.3.71" evidence="3"/>
<name>W4QXY4_HALA3</name>
<dbReference type="GO" id="GO:0050545">
    <property type="term" value="F:sulfopyruvate decarboxylase activity"/>
    <property type="evidence" value="ECO:0007669"/>
    <property type="project" value="TreeGrafter"/>
</dbReference>
<evidence type="ECO:0000256" key="1">
    <source>
        <dbReference type="ARBA" id="ARBA00001946"/>
    </source>
</evidence>
<evidence type="ECO:0000256" key="3">
    <source>
        <dbReference type="ARBA" id="ARBA00012953"/>
    </source>
</evidence>
<organism evidence="8 9">
    <name type="scientific">Halalkalibacter akibai (strain ATCC 43226 / DSM 21942 / CIP 109018 / JCM 9157 / 1139)</name>
    <name type="common">Bacillus akibai</name>
    <dbReference type="NCBI Taxonomy" id="1236973"/>
    <lineage>
        <taxon>Bacteria</taxon>
        <taxon>Bacillati</taxon>
        <taxon>Bacillota</taxon>
        <taxon>Bacilli</taxon>
        <taxon>Bacillales</taxon>
        <taxon>Bacillaceae</taxon>
        <taxon>Halalkalibacter</taxon>
    </lineage>
</organism>
<dbReference type="PANTHER" id="PTHR37311:SF1">
    <property type="entry name" value="2-PHOSPHOSULFOLACTATE PHOSPHATASE-RELATED"/>
    <property type="match status" value="1"/>
</dbReference>
<evidence type="ECO:0000313" key="9">
    <source>
        <dbReference type="Proteomes" id="UP000018896"/>
    </source>
</evidence>
<dbReference type="Gene3D" id="3.90.1560.10">
    <property type="entry name" value="ComB-like"/>
    <property type="match status" value="1"/>
</dbReference>
<comment type="caution">
    <text evidence="8">The sequence shown here is derived from an EMBL/GenBank/DDBJ whole genome shotgun (WGS) entry which is preliminary data.</text>
</comment>
<dbReference type="GO" id="GO:0000287">
    <property type="term" value="F:magnesium ion binding"/>
    <property type="evidence" value="ECO:0007669"/>
    <property type="project" value="InterPro"/>
</dbReference>
<dbReference type="eggNOG" id="COG2045">
    <property type="taxonomic scope" value="Bacteria"/>
</dbReference>
<sequence length="228" mass="25414">MIKIHQGNSLKLEPSDCNIVIDVIRAFTVAHYAFLNGAKRILLVPTTDEAFSLKRKHPNFVLAGEEHGIGIQGFDFDNSPKRISKERLDNLTIVQKTTNGVQATLNSLNTKHLLVTGYSNAKSTASFVKKVIKGRSSTINIIASHPTGDDDLACAEYIKALILEQNIPANIEIEKRIKQSHVCEKFYDPTNLLFNKADIALCSREHPSNFVMKLVQDSEIPTIERFAL</sequence>
<evidence type="ECO:0000256" key="2">
    <source>
        <dbReference type="ARBA" id="ARBA00009997"/>
    </source>
</evidence>
<dbReference type="OrthoDB" id="4913at2"/>
<evidence type="ECO:0000256" key="7">
    <source>
        <dbReference type="ARBA" id="ARBA00033711"/>
    </source>
</evidence>
<evidence type="ECO:0000256" key="6">
    <source>
        <dbReference type="ARBA" id="ARBA00022842"/>
    </source>
</evidence>
<dbReference type="SUPFAM" id="SSF142823">
    <property type="entry name" value="ComB-like"/>
    <property type="match status" value="1"/>
</dbReference>
<keyword evidence="9" id="KW-1185">Reference proteome</keyword>
<dbReference type="RefSeq" id="WP_035667218.1">
    <property type="nucleotide sequence ID" value="NZ_BAUV01000047.1"/>
</dbReference>
<comment type="similarity">
    <text evidence="2">Belongs to the ComB family.</text>
</comment>
<evidence type="ECO:0000313" key="8">
    <source>
        <dbReference type="EMBL" id="GAE36936.1"/>
    </source>
</evidence>
<proteinExistence type="inferred from homology"/>
<comment type="catalytic activity">
    <reaction evidence="7">
        <text>(2R)-O-phospho-3-sulfolactate + H2O = (2R)-3-sulfolactate + phosphate</text>
        <dbReference type="Rhea" id="RHEA:23416"/>
        <dbReference type="ChEBI" id="CHEBI:15377"/>
        <dbReference type="ChEBI" id="CHEBI:15597"/>
        <dbReference type="ChEBI" id="CHEBI:43474"/>
        <dbReference type="ChEBI" id="CHEBI:58738"/>
        <dbReference type="EC" id="3.1.3.71"/>
    </reaction>
</comment>
<gene>
    <name evidence="8" type="ORF">JCM9157_4172</name>
</gene>
<dbReference type="STRING" id="1236973.JCM9157_4172"/>
<evidence type="ECO:0000256" key="5">
    <source>
        <dbReference type="ARBA" id="ARBA00022801"/>
    </source>
</evidence>
<protein>
    <recommendedName>
        <fullName evidence="4">Probable 2-phosphosulfolactate phosphatase</fullName>
        <ecNumber evidence="3">3.1.3.71</ecNumber>
    </recommendedName>
</protein>
<dbReference type="PANTHER" id="PTHR37311">
    <property type="entry name" value="2-PHOSPHOSULFOLACTATE PHOSPHATASE-RELATED"/>
    <property type="match status" value="1"/>
</dbReference>
<comment type="cofactor">
    <cofactor evidence="1">
        <name>Mg(2+)</name>
        <dbReference type="ChEBI" id="CHEBI:18420"/>
    </cofactor>
</comment>
<dbReference type="Proteomes" id="UP000018896">
    <property type="component" value="Unassembled WGS sequence"/>
</dbReference>
<dbReference type="GO" id="GO:0050532">
    <property type="term" value="F:2-phosphosulfolactate phosphatase activity"/>
    <property type="evidence" value="ECO:0007669"/>
    <property type="project" value="UniProtKB-EC"/>
</dbReference>
<accession>W4QXY4</accession>
<dbReference type="AlphaFoldDB" id="W4QXY4"/>
<dbReference type="EMBL" id="BAUV01000047">
    <property type="protein sequence ID" value="GAE36936.1"/>
    <property type="molecule type" value="Genomic_DNA"/>
</dbReference>
<keyword evidence="5" id="KW-0378">Hydrolase</keyword>
<dbReference type="Pfam" id="PF04029">
    <property type="entry name" value="2-ph_phosp"/>
    <property type="match status" value="1"/>
</dbReference>
<dbReference type="InterPro" id="IPR005238">
    <property type="entry name" value="ComB-like"/>
</dbReference>
<keyword evidence="6" id="KW-0460">Magnesium</keyword>
<evidence type="ECO:0000256" key="4">
    <source>
        <dbReference type="ARBA" id="ARBA00021948"/>
    </source>
</evidence>
<dbReference type="InterPro" id="IPR036702">
    <property type="entry name" value="ComB-like_sf"/>
</dbReference>
<reference evidence="8 9" key="1">
    <citation type="journal article" date="2014" name="Genome Announc.">
        <title>Draft Genome Sequences of Three Alkaliphilic Bacillus Strains, Bacillus wakoensis JCM 9140T, Bacillus akibai JCM 9157T, and Bacillus hemicellulosilyticus JCM 9152T.</title>
        <authorList>
            <person name="Yuki M."/>
            <person name="Oshima K."/>
            <person name="Suda W."/>
            <person name="Oshida Y."/>
            <person name="Kitamura K."/>
            <person name="Iida T."/>
            <person name="Hattori M."/>
            <person name="Ohkuma M."/>
        </authorList>
    </citation>
    <scope>NUCLEOTIDE SEQUENCE [LARGE SCALE GENOMIC DNA]</scope>
    <source>
        <strain evidence="8 9">JCM 9157</strain>
    </source>
</reference>